<accession>A0ACA9QM45</accession>
<name>A0ACA9QM45_9GLOM</name>
<protein>
    <submittedName>
        <fullName evidence="1">7786_t:CDS:1</fullName>
    </submittedName>
</protein>
<evidence type="ECO:0000313" key="1">
    <source>
        <dbReference type="EMBL" id="CAG8758526.1"/>
    </source>
</evidence>
<keyword evidence="2" id="KW-1185">Reference proteome</keyword>
<comment type="caution">
    <text evidence="1">The sequence shown here is derived from an EMBL/GenBank/DDBJ whole genome shotgun (WGS) entry which is preliminary data.</text>
</comment>
<evidence type="ECO:0000313" key="2">
    <source>
        <dbReference type="Proteomes" id="UP000789920"/>
    </source>
</evidence>
<feature type="non-terminal residue" evidence="1">
    <location>
        <position position="1"/>
    </location>
</feature>
<gene>
    <name evidence="1" type="ORF">RPERSI_LOCUS14963</name>
</gene>
<proteinExistence type="predicted"/>
<dbReference type="EMBL" id="CAJVQC010035251">
    <property type="protein sequence ID" value="CAG8758526.1"/>
    <property type="molecule type" value="Genomic_DNA"/>
</dbReference>
<dbReference type="Proteomes" id="UP000789920">
    <property type="component" value="Unassembled WGS sequence"/>
</dbReference>
<organism evidence="1 2">
    <name type="scientific">Racocetra persica</name>
    <dbReference type="NCBI Taxonomy" id="160502"/>
    <lineage>
        <taxon>Eukaryota</taxon>
        <taxon>Fungi</taxon>
        <taxon>Fungi incertae sedis</taxon>
        <taxon>Mucoromycota</taxon>
        <taxon>Glomeromycotina</taxon>
        <taxon>Glomeromycetes</taxon>
        <taxon>Diversisporales</taxon>
        <taxon>Gigasporaceae</taxon>
        <taxon>Racocetra</taxon>
    </lineage>
</organism>
<sequence length="91" mass="10440">TELDNINKARPTTKEAPTGQCHPCKKKHQPARKAPNRAKQQLDDTNDARHQSTEQNTPNSEKERIPTDERSIELDDTNDEPTTLKENKYEC</sequence>
<reference evidence="1" key="1">
    <citation type="submission" date="2021-06" db="EMBL/GenBank/DDBJ databases">
        <authorList>
            <person name="Kallberg Y."/>
            <person name="Tangrot J."/>
            <person name="Rosling A."/>
        </authorList>
    </citation>
    <scope>NUCLEOTIDE SEQUENCE</scope>
    <source>
        <strain evidence="1">MA461A</strain>
    </source>
</reference>